<dbReference type="NCBIfam" id="TIGR03260">
    <property type="entry name" value="met_CoM_red_D"/>
    <property type="match status" value="1"/>
</dbReference>
<organism evidence="3 4">
    <name type="scientific">Candidatus Methanoplasma termitum</name>
    <dbReference type="NCBI Taxonomy" id="1577791"/>
    <lineage>
        <taxon>Archaea</taxon>
        <taxon>Methanobacteriati</taxon>
        <taxon>Thermoplasmatota</taxon>
        <taxon>Thermoplasmata</taxon>
        <taxon>Methanomassiliicoccales</taxon>
        <taxon>Methanomassiliicoccaceae</taxon>
        <taxon>Candidatus Methanoplasma</taxon>
    </lineage>
</organism>
<dbReference type="Proteomes" id="UP000030787">
    <property type="component" value="Chromosome"/>
</dbReference>
<keyword evidence="1" id="KW-0484">Methanogenesis</keyword>
<dbReference type="HOGENOM" id="CLU_118415_0_0_2"/>
<dbReference type="STRING" id="1577791.Mpt1_c01990"/>
<reference evidence="3 4" key="1">
    <citation type="journal article" date="2014" name="Appl. Environ. Microbiol.">
        <title>Comparative Genome Analysis of 'Candidatus Methanoplasma termitum' Indicates a New Mode of Energy Metabolism in the Seventh Order of Methanogens.</title>
        <authorList>
            <person name="Lang K."/>
            <person name="Schuldes J."/>
            <person name="Klingl A."/>
            <person name="Poehlein A."/>
            <person name="Daniel R."/>
            <person name="Brune A."/>
        </authorList>
    </citation>
    <scope>NUCLEOTIDE SEQUENCE [LARGE SCALE GENOMIC DNA]</scope>
    <source>
        <strain evidence="4">Mpt1</strain>
    </source>
</reference>
<keyword evidence="4" id="KW-1185">Reference proteome</keyword>
<dbReference type="GeneID" id="24817874"/>
<name>A0A0A7LAM9_9ARCH</name>
<dbReference type="RefSeq" id="WP_048111442.1">
    <property type="nucleotide sequence ID" value="NZ_CP010070.1"/>
</dbReference>
<dbReference type="Pfam" id="PF02505">
    <property type="entry name" value="MCR_D"/>
    <property type="match status" value="1"/>
</dbReference>
<accession>A0A0A7LAM9</accession>
<proteinExistence type="predicted"/>
<sequence length="140" mass="15600">MTSEPTVEYAGIPLPEVEVFSNVLLSHGTTEKVLNALDPIKHIRQINMTGESLPKNLNSGPAKGLPNDHSERKVIKVGGRDVELRFLVGAFYIELDVENEAMLDEAVKKIKAACDATLPRGFSLTVGRYSKYRKTLRDYR</sequence>
<evidence type="ECO:0000256" key="2">
    <source>
        <dbReference type="SAM" id="MobiDB-lite"/>
    </source>
</evidence>
<dbReference type="InterPro" id="IPR003901">
    <property type="entry name" value="Me_CoM_Rdtase_D"/>
</dbReference>
<dbReference type="AlphaFoldDB" id="A0A0A7LAM9"/>
<evidence type="ECO:0000313" key="3">
    <source>
        <dbReference type="EMBL" id="AIZ56099.1"/>
    </source>
</evidence>
<dbReference type="KEGG" id="mear:Mpt1_c01990"/>
<gene>
    <name evidence="3" type="primary">mcrD</name>
    <name evidence="3" type="ORF">Mpt1_c01990</name>
</gene>
<dbReference type="OrthoDB" id="109281at2157"/>
<feature type="region of interest" description="Disordered" evidence="2">
    <location>
        <begin position="51"/>
        <end position="70"/>
    </location>
</feature>
<dbReference type="EMBL" id="CP010070">
    <property type="protein sequence ID" value="AIZ56099.1"/>
    <property type="molecule type" value="Genomic_DNA"/>
</dbReference>
<evidence type="ECO:0000313" key="4">
    <source>
        <dbReference type="Proteomes" id="UP000030787"/>
    </source>
</evidence>
<dbReference type="GO" id="GO:0015948">
    <property type="term" value="P:methanogenesis"/>
    <property type="evidence" value="ECO:0007669"/>
    <property type="project" value="UniProtKB-KW"/>
</dbReference>
<evidence type="ECO:0000256" key="1">
    <source>
        <dbReference type="ARBA" id="ARBA00022994"/>
    </source>
</evidence>
<protein>
    <submittedName>
        <fullName evidence="3">McrD protein</fullName>
    </submittedName>
</protein>